<protein>
    <submittedName>
        <fullName evidence="1">Uncharacterized protein</fullName>
    </submittedName>
</protein>
<evidence type="ECO:0000313" key="1">
    <source>
        <dbReference type="EMBL" id="KAF9528773.1"/>
    </source>
</evidence>
<dbReference type="AlphaFoldDB" id="A0A9P6EFU8"/>
<proteinExistence type="predicted"/>
<organism evidence="1 2">
    <name type="scientific">Crepidotus variabilis</name>
    <dbReference type="NCBI Taxonomy" id="179855"/>
    <lineage>
        <taxon>Eukaryota</taxon>
        <taxon>Fungi</taxon>
        <taxon>Dikarya</taxon>
        <taxon>Basidiomycota</taxon>
        <taxon>Agaricomycotina</taxon>
        <taxon>Agaricomycetes</taxon>
        <taxon>Agaricomycetidae</taxon>
        <taxon>Agaricales</taxon>
        <taxon>Agaricineae</taxon>
        <taxon>Crepidotaceae</taxon>
        <taxon>Crepidotus</taxon>
    </lineage>
</organism>
<dbReference type="Proteomes" id="UP000807306">
    <property type="component" value="Unassembled WGS sequence"/>
</dbReference>
<name>A0A9P6EFU8_9AGAR</name>
<comment type="caution">
    <text evidence="1">The sequence shown here is derived from an EMBL/GenBank/DDBJ whole genome shotgun (WGS) entry which is preliminary data.</text>
</comment>
<dbReference type="OrthoDB" id="2750929at2759"/>
<evidence type="ECO:0000313" key="2">
    <source>
        <dbReference type="Proteomes" id="UP000807306"/>
    </source>
</evidence>
<accession>A0A9P6EFU8</accession>
<gene>
    <name evidence="1" type="ORF">CPB83DRAFT_853727</name>
</gene>
<dbReference type="EMBL" id="MU157850">
    <property type="protein sequence ID" value="KAF9528773.1"/>
    <property type="molecule type" value="Genomic_DNA"/>
</dbReference>
<keyword evidence="2" id="KW-1185">Reference proteome</keyword>
<sequence length="302" mass="34656">MRHLMALSPSALVERGQPVYDISGYVQPKFTFRTTGNHSKVKFRFLNEKQEGGDLPWPSGARGVFYYHVDPTLPPISGALRFRVCDSINAFNEGYDLSIHVGRPWTLSLINIAHTPSYAGLRQLILQQRLVDRDLVHDVRNLPVPRRPMNARMLTSLNQPLVLDLQNPNARIFLVTRKSWNLFIMPNIFYEQMTKTIPYAGFIKARFELSNRPKDVRRGPTLVLRVLELLTPIERKDEDHNGTFVLPQAGNLVARKNYLGTVIPWSYPLLHRRKGAQWIGFLQYSGSVESKWLSKLSNKPNI</sequence>
<reference evidence="1" key="1">
    <citation type="submission" date="2020-11" db="EMBL/GenBank/DDBJ databases">
        <authorList>
            <consortium name="DOE Joint Genome Institute"/>
            <person name="Ahrendt S."/>
            <person name="Riley R."/>
            <person name="Andreopoulos W."/>
            <person name="Labutti K."/>
            <person name="Pangilinan J."/>
            <person name="Ruiz-Duenas F.J."/>
            <person name="Barrasa J.M."/>
            <person name="Sanchez-Garcia M."/>
            <person name="Camarero S."/>
            <person name="Miyauchi S."/>
            <person name="Serrano A."/>
            <person name="Linde D."/>
            <person name="Babiker R."/>
            <person name="Drula E."/>
            <person name="Ayuso-Fernandez I."/>
            <person name="Pacheco R."/>
            <person name="Padilla G."/>
            <person name="Ferreira P."/>
            <person name="Barriuso J."/>
            <person name="Kellner H."/>
            <person name="Castanera R."/>
            <person name="Alfaro M."/>
            <person name="Ramirez L."/>
            <person name="Pisabarro A.G."/>
            <person name="Kuo A."/>
            <person name="Tritt A."/>
            <person name="Lipzen A."/>
            <person name="He G."/>
            <person name="Yan M."/>
            <person name="Ng V."/>
            <person name="Cullen D."/>
            <person name="Martin F."/>
            <person name="Rosso M.-N."/>
            <person name="Henrissat B."/>
            <person name="Hibbett D."/>
            <person name="Martinez A.T."/>
            <person name="Grigoriev I.V."/>
        </authorList>
    </citation>
    <scope>NUCLEOTIDE SEQUENCE</scope>
    <source>
        <strain evidence="1">CBS 506.95</strain>
    </source>
</reference>